<dbReference type="InParanoid" id="A0A067P6Z0"/>
<protein>
    <submittedName>
        <fullName evidence="2">Uncharacterized protein</fullName>
    </submittedName>
</protein>
<feature type="chain" id="PRO_5001642894" evidence="1">
    <location>
        <begin position="19"/>
        <end position="190"/>
    </location>
</feature>
<reference evidence="3" key="1">
    <citation type="journal article" date="2014" name="Proc. Natl. Acad. Sci. U.S.A.">
        <title>Extensive sampling of basidiomycete genomes demonstrates inadequacy of the white-rot/brown-rot paradigm for wood decay fungi.</title>
        <authorList>
            <person name="Riley R."/>
            <person name="Salamov A.A."/>
            <person name="Brown D.W."/>
            <person name="Nagy L.G."/>
            <person name="Floudas D."/>
            <person name="Held B.W."/>
            <person name="Levasseur A."/>
            <person name="Lombard V."/>
            <person name="Morin E."/>
            <person name="Otillar R."/>
            <person name="Lindquist E.A."/>
            <person name="Sun H."/>
            <person name="LaButti K.M."/>
            <person name="Schmutz J."/>
            <person name="Jabbour D."/>
            <person name="Luo H."/>
            <person name="Baker S.E."/>
            <person name="Pisabarro A.G."/>
            <person name="Walton J.D."/>
            <person name="Blanchette R.A."/>
            <person name="Henrissat B."/>
            <person name="Martin F."/>
            <person name="Cullen D."/>
            <person name="Hibbett D.S."/>
            <person name="Grigoriev I.V."/>
        </authorList>
    </citation>
    <scope>NUCLEOTIDE SEQUENCE [LARGE SCALE GENOMIC DNA]</scope>
    <source>
        <strain evidence="3">MUCL 33604</strain>
    </source>
</reference>
<evidence type="ECO:0000313" key="2">
    <source>
        <dbReference type="EMBL" id="KDQ50524.1"/>
    </source>
</evidence>
<sequence length="190" mass="20022">MFFSLISVVALAAGLARGAIVGRAPPDYTCPDGSSAAVISSFEYKGKPLTTYSCHVVATANSTPAARAVRRDTTLTKRGYDLCGAPCTTYCYNPAGGGPDPNDCQALADGFDGSGYTVPAGYALIWSYGSCEVYQSNILSPAEDIYYCYNDLAGIITYIGWNCQATQNAHGGYCDFDNDNSISAVLVYAS</sequence>
<proteinExistence type="predicted"/>
<keyword evidence="3" id="KW-1185">Reference proteome</keyword>
<feature type="signal peptide" evidence="1">
    <location>
        <begin position="1"/>
        <end position="18"/>
    </location>
</feature>
<dbReference type="Proteomes" id="UP000027265">
    <property type="component" value="Unassembled WGS sequence"/>
</dbReference>
<dbReference type="EMBL" id="KL197759">
    <property type="protein sequence ID" value="KDQ50524.1"/>
    <property type="molecule type" value="Genomic_DNA"/>
</dbReference>
<gene>
    <name evidence="2" type="ORF">JAAARDRAFT_199924</name>
</gene>
<dbReference type="HOGENOM" id="CLU_109029_0_0_1"/>
<dbReference type="AlphaFoldDB" id="A0A067P6Z0"/>
<evidence type="ECO:0000256" key="1">
    <source>
        <dbReference type="SAM" id="SignalP"/>
    </source>
</evidence>
<dbReference type="OrthoDB" id="3226519at2759"/>
<keyword evidence="1" id="KW-0732">Signal</keyword>
<evidence type="ECO:0000313" key="3">
    <source>
        <dbReference type="Proteomes" id="UP000027265"/>
    </source>
</evidence>
<accession>A0A067P6Z0</accession>
<organism evidence="2 3">
    <name type="scientific">Jaapia argillacea MUCL 33604</name>
    <dbReference type="NCBI Taxonomy" id="933084"/>
    <lineage>
        <taxon>Eukaryota</taxon>
        <taxon>Fungi</taxon>
        <taxon>Dikarya</taxon>
        <taxon>Basidiomycota</taxon>
        <taxon>Agaricomycotina</taxon>
        <taxon>Agaricomycetes</taxon>
        <taxon>Agaricomycetidae</taxon>
        <taxon>Jaapiales</taxon>
        <taxon>Jaapiaceae</taxon>
        <taxon>Jaapia</taxon>
    </lineage>
</organism>
<name>A0A067P6Z0_9AGAM</name>